<gene>
    <name evidence="2" type="ordered locus">Palpr_0371</name>
</gene>
<dbReference type="EMBL" id="CP002345">
    <property type="protein sequence ID" value="ADQ78532.1"/>
    <property type="molecule type" value="Genomic_DNA"/>
</dbReference>
<accession>E4T1D8</accession>
<dbReference type="SUPFAM" id="SSF46785">
    <property type="entry name" value="Winged helix' DNA-binding domain"/>
    <property type="match status" value="1"/>
</dbReference>
<dbReference type="InterPro" id="IPR027417">
    <property type="entry name" value="P-loop_NTPase"/>
</dbReference>
<dbReference type="AlphaFoldDB" id="E4T1D8"/>
<dbReference type="Proteomes" id="UP000008718">
    <property type="component" value="Chromosome"/>
</dbReference>
<feature type="domain" description="AAA" evidence="1">
    <location>
        <begin position="31"/>
        <end position="154"/>
    </location>
</feature>
<proteinExistence type="predicted"/>
<dbReference type="Pfam" id="PF13173">
    <property type="entry name" value="AAA_14"/>
    <property type="match status" value="1"/>
</dbReference>
<protein>
    <recommendedName>
        <fullName evidence="1">AAA domain-containing protein</fullName>
    </recommendedName>
</protein>
<dbReference type="SUPFAM" id="SSF52540">
    <property type="entry name" value="P-loop containing nucleoside triphosphate hydrolases"/>
    <property type="match status" value="1"/>
</dbReference>
<dbReference type="HOGENOM" id="CLU_058017_0_0_10"/>
<evidence type="ECO:0000313" key="3">
    <source>
        <dbReference type="Proteomes" id="UP000008718"/>
    </source>
</evidence>
<name>E4T1D8_PALPW</name>
<evidence type="ECO:0000259" key="1">
    <source>
        <dbReference type="Pfam" id="PF13173"/>
    </source>
</evidence>
<dbReference type="STRING" id="694427.Palpr_0371"/>
<organism evidence="2 3">
    <name type="scientific">Paludibacter propionicigenes (strain DSM 17365 / JCM 13257 / WB4)</name>
    <dbReference type="NCBI Taxonomy" id="694427"/>
    <lineage>
        <taxon>Bacteria</taxon>
        <taxon>Pseudomonadati</taxon>
        <taxon>Bacteroidota</taxon>
        <taxon>Bacteroidia</taxon>
        <taxon>Bacteroidales</taxon>
        <taxon>Paludibacteraceae</taxon>
        <taxon>Paludibacter</taxon>
    </lineage>
</organism>
<dbReference type="OrthoDB" id="9768467at2"/>
<dbReference type="eggNOG" id="COG1373">
    <property type="taxonomic scope" value="Bacteria"/>
</dbReference>
<dbReference type="KEGG" id="ppn:Palpr_0371"/>
<dbReference type="InterPro" id="IPR036390">
    <property type="entry name" value="WH_DNA-bd_sf"/>
</dbReference>
<keyword evidence="3" id="KW-1185">Reference proteome</keyword>
<dbReference type="PANTHER" id="PTHR42990:SF1">
    <property type="entry name" value="AAA+ ATPASE DOMAIN-CONTAINING PROTEIN"/>
    <property type="match status" value="1"/>
</dbReference>
<sequence>MEAFYKTHKYLVEHVQSPVRRLLMDEIDWTHRLIGIKGSRGVGKTTFLLQYAKEQFGTDRSCLYVNFNNFYFTNHTLVDFAAEFCAQGGKTLLIDQTFKYENWSKELRECYFRFPDLHIVFSGSSVMRLIEDNLDLQDIVASYNLRGFSFREFLNLQAGKTFPSYNLEEIIQNHVQIAQTICSQVKPLDYFQDYLHHGFYPFFLENRNFSENLLKTMNMMLEVDILLIKQIELKYLSKIRKLLYLIMNTAPGAPNVSQLSKEIETSRATIMNYIKYLKDARLLNTLYAEGDEYPKKPNQVYLHNTNLMYAVTLGNVDKTAERKTFFYNALHSRHKINMCKYHMDFCIDQTHHFKCERKPDTGKHYSKAMYAADEIEVGNKNEIPLWLFGFLY</sequence>
<reference evidence="2 3" key="2">
    <citation type="journal article" date="2011" name="Stand. Genomic Sci.">
        <title>Complete genome sequence of Paludibacter propionicigenes type strain (WB4).</title>
        <authorList>
            <person name="Gronow S."/>
            <person name="Munk C."/>
            <person name="Lapidus A."/>
            <person name="Nolan M."/>
            <person name="Lucas S."/>
            <person name="Hammon N."/>
            <person name="Deshpande S."/>
            <person name="Cheng J.F."/>
            <person name="Tapia R."/>
            <person name="Han C."/>
            <person name="Goodwin L."/>
            <person name="Pitluck S."/>
            <person name="Liolios K."/>
            <person name="Ivanova N."/>
            <person name="Mavromatis K."/>
            <person name="Mikhailova N."/>
            <person name="Pati A."/>
            <person name="Chen A."/>
            <person name="Palaniappan K."/>
            <person name="Land M."/>
            <person name="Hauser L."/>
            <person name="Chang Y.J."/>
            <person name="Jeffries C.D."/>
            <person name="Brambilla E."/>
            <person name="Rohde M."/>
            <person name="Goker M."/>
            <person name="Detter J.C."/>
            <person name="Woyke T."/>
            <person name="Bristow J."/>
            <person name="Eisen J.A."/>
            <person name="Markowitz V."/>
            <person name="Hugenholtz P."/>
            <person name="Kyrpides N.C."/>
            <person name="Klenk H.P."/>
        </authorList>
    </citation>
    <scope>NUCLEOTIDE SEQUENCE [LARGE SCALE GENOMIC DNA]</scope>
    <source>
        <strain evidence="3">DSM 17365 / JCM 13257 / WB4</strain>
    </source>
</reference>
<reference key="1">
    <citation type="submission" date="2010-11" db="EMBL/GenBank/DDBJ databases">
        <title>The complete genome of Paludibacter propionicigenes DSM 17365.</title>
        <authorList>
            <consortium name="US DOE Joint Genome Institute (JGI-PGF)"/>
            <person name="Lucas S."/>
            <person name="Copeland A."/>
            <person name="Lapidus A."/>
            <person name="Bruce D."/>
            <person name="Goodwin L."/>
            <person name="Pitluck S."/>
            <person name="Kyrpides N."/>
            <person name="Mavromatis K."/>
            <person name="Ivanova N."/>
            <person name="Munk A.C."/>
            <person name="Brettin T."/>
            <person name="Detter J.C."/>
            <person name="Han C."/>
            <person name="Tapia R."/>
            <person name="Land M."/>
            <person name="Hauser L."/>
            <person name="Markowitz V."/>
            <person name="Cheng J.-F."/>
            <person name="Hugenholtz P."/>
            <person name="Woyke T."/>
            <person name="Wu D."/>
            <person name="Gronow S."/>
            <person name="Wellnitz S."/>
            <person name="Brambilla E."/>
            <person name="Klenk H.-P."/>
            <person name="Eisen J.A."/>
        </authorList>
    </citation>
    <scope>NUCLEOTIDE SEQUENCE</scope>
    <source>
        <strain>WB4</strain>
    </source>
</reference>
<dbReference type="InterPro" id="IPR041682">
    <property type="entry name" value="AAA_14"/>
</dbReference>
<dbReference type="PANTHER" id="PTHR42990">
    <property type="entry name" value="ATPASE"/>
    <property type="match status" value="1"/>
</dbReference>
<evidence type="ECO:0000313" key="2">
    <source>
        <dbReference type="EMBL" id="ADQ78532.1"/>
    </source>
</evidence>
<dbReference type="RefSeq" id="WP_013443901.1">
    <property type="nucleotide sequence ID" value="NC_014734.1"/>
</dbReference>